<organism evidence="3 4">
    <name type="scientific">Archangium minus</name>
    <dbReference type="NCBI Taxonomy" id="83450"/>
    <lineage>
        <taxon>Bacteria</taxon>
        <taxon>Pseudomonadati</taxon>
        <taxon>Myxococcota</taxon>
        <taxon>Myxococcia</taxon>
        <taxon>Myxococcales</taxon>
        <taxon>Cystobacterineae</taxon>
        <taxon>Archangiaceae</taxon>
        <taxon>Archangium</taxon>
    </lineage>
</organism>
<gene>
    <name evidence="3" type="ORF">F0U60_35040</name>
</gene>
<dbReference type="RefSeq" id="WP_395806406.1">
    <property type="nucleotide sequence ID" value="NZ_CP043494.1"/>
</dbReference>
<evidence type="ECO:0000313" key="4">
    <source>
        <dbReference type="Proteomes" id="UP001611383"/>
    </source>
</evidence>
<name>A0ABY9X004_9BACT</name>
<protein>
    <submittedName>
        <fullName evidence="3">Endo alpha-1,4 polygalactosaminidase</fullName>
    </submittedName>
</protein>
<proteinExistence type="predicted"/>
<feature type="region of interest" description="Disordered" evidence="1">
    <location>
        <begin position="1"/>
        <end position="40"/>
    </location>
</feature>
<evidence type="ECO:0000256" key="1">
    <source>
        <dbReference type="SAM" id="MobiDB-lite"/>
    </source>
</evidence>
<accession>A0ABY9X004</accession>
<dbReference type="Proteomes" id="UP001611383">
    <property type="component" value="Chromosome"/>
</dbReference>
<keyword evidence="4" id="KW-1185">Reference proteome</keyword>
<sequence>MGGRPGPACTPRGNAASPPAWLTARAGPVSGPPRHLRSRPPPLNWAPIRPILLAHSLGMSVGLKGNNTEAPDLVNYFDWALTEQCWEYDGCELFKNSFIAQGKAVFNVEYNTNPNCTRANQWHMNSSRRDLDLVGPTARGYLYQPCVPDTQATWRGVELTSRGRLLAQDVQATPPGRHSARVAR</sequence>
<dbReference type="SUPFAM" id="SSF51445">
    <property type="entry name" value="(Trans)glycosidases"/>
    <property type="match status" value="1"/>
</dbReference>
<reference evidence="3 4" key="1">
    <citation type="submission" date="2019-08" db="EMBL/GenBank/DDBJ databases">
        <title>Archangium and Cystobacter genomes.</title>
        <authorList>
            <person name="Chen I.-C.K."/>
            <person name="Wielgoss S."/>
        </authorList>
    </citation>
    <scope>NUCLEOTIDE SEQUENCE [LARGE SCALE GENOMIC DNA]</scope>
    <source>
        <strain evidence="3 4">Cbm 6</strain>
    </source>
</reference>
<evidence type="ECO:0000313" key="3">
    <source>
        <dbReference type="EMBL" id="WNG48755.1"/>
    </source>
</evidence>
<feature type="domain" description="Glycoside-hydrolase family GH114 TIM-barrel" evidence="2">
    <location>
        <begin position="53"/>
        <end position="134"/>
    </location>
</feature>
<dbReference type="PANTHER" id="PTHR35273:SF2">
    <property type="entry name" value="ALPHA-GALACTOSIDASE"/>
    <property type="match status" value="1"/>
</dbReference>
<dbReference type="EMBL" id="CP043494">
    <property type="protein sequence ID" value="WNG48755.1"/>
    <property type="molecule type" value="Genomic_DNA"/>
</dbReference>
<dbReference type="Pfam" id="PF03537">
    <property type="entry name" value="Glyco_hydro_114"/>
    <property type="match status" value="1"/>
</dbReference>
<dbReference type="InterPro" id="IPR017853">
    <property type="entry name" value="GH"/>
</dbReference>
<dbReference type="InterPro" id="IPR004352">
    <property type="entry name" value="GH114_TIM-barrel"/>
</dbReference>
<evidence type="ECO:0000259" key="2">
    <source>
        <dbReference type="Pfam" id="PF03537"/>
    </source>
</evidence>
<dbReference type="PANTHER" id="PTHR35273">
    <property type="entry name" value="ALPHA-1,4 POLYGALACTOSAMINIDASE, PUTATIVE (AFU_ORTHOLOGUE AFUA_3G07890)-RELATED"/>
    <property type="match status" value="1"/>
</dbReference>